<keyword evidence="6" id="KW-0472">Membrane</keyword>
<dbReference type="AlphaFoldDB" id="A0A1V9YTQ4"/>
<dbReference type="InterPro" id="IPR019316">
    <property type="entry name" value="G8_domain"/>
</dbReference>
<feature type="domain" description="G8" evidence="8">
    <location>
        <begin position="19"/>
        <end position="138"/>
    </location>
</feature>
<dbReference type="GO" id="GO:0016798">
    <property type="term" value="F:hydrolase activity, acting on glycosyl bonds"/>
    <property type="evidence" value="ECO:0007669"/>
    <property type="project" value="UniProtKB-KW"/>
</dbReference>
<dbReference type="InterPro" id="IPR052252">
    <property type="entry name" value="CEMIP/CEMIP2"/>
</dbReference>
<keyword evidence="2" id="KW-0378">Hydrolase</keyword>
<gene>
    <name evidence="9" type="ORF">THRCLA_09969</name>
</gene>
<dbReference type="PROSITE" id="PS51484">
    <property type="entry name" value="G8"/>
    <property type="match status" value="1"/>
</dbReference>
<sequence>MRTTLVAFLIAPVLAWVDITWSNMNVNGDVTIPTGQRVTVRNSNTITGELNIASGAILQFDVTANVYLQVGNLEINGALNVGTESQPYTKTGTIALGCSPNIYPASNDKRNGINIRAGGSLAVFGQKGTLKPWTQLAATAEAGTSCINVVDYVDWVAGDTIIVATTDYDPNFTERRTIVGFGANGCLKLDSPLLYMHYGEITEGIDERAEVGLLSRNIRFQGCNMQINGHNIGGHLKFNNGFALGQIQGVEFVSFGQGDIVGRYPIHFHLCAQAPPRTFVRANSIHDAFMRAVAIHGTQNVLVDNNVAYNISGHAMFLEDGAEFGNIFSSNLVALVRQKLDGPFRLGSDDQTGLSAFWLTNANNTFINNVVAGVEGTGFWLHTRLRVKEQSYGTGLYNNIVPFTTPLKLCTGNRVHSVWNGFRIDSANFDNGDQPKMDYGTALSQAYSPTSITIIKDFTVYHARQGGWFRIFEIVLDNWKLGDVREGIQFLTTGNTATAPVNGTVRNTLFVGDTGNRGNPVNSVWQVINHLEGRSESNFLLTDLIKIGMVLYDGPHYLENCTFVNYYSQPCMNYINPAIGARAFNTFMMATTTYITNSKFINTPYPMYLIDRQSDGGRTTSIIDTSGSISGMRNAVILPDWDFYYTLQCQRNAKYGLACPHQYNNFEVVQIDNDASNLAKYGQLQIARLNLDSSLKSPPSFAFAGQYIPEAGGYLYHPILSVGAFYMMNFLTRTPPILRFNLVNGYKGDIHTIGVTYPLGTTISSVMDNQGLPLGKMNSLTDTSCTSCYYFDSPKSILVFRMQQLFTRTDIAMPCPPSGCPSVIIKAVFPSSFTGVNDVATRSYPLLTTSNDAWAKLAFNRRLASSQSFSSSPINTNWCSLNDACLNSIDKGNLDQGIMAFTDSPCNGIGCFSPKCRYCKLSSSSSNQPFVPCPFKTSTSQTASTTSPPILTSAPSTPKPTQAPPILTNAPSTLTPTPVNTIPLTTPANPCQAMVSPGDAAVGISAIEDKTCPTSTIAGCIGFSQCRYCRVTTTPQSANFVYCTYVAATVVVATAAPNPTPAPSTQAPTTCQISPGDYAVGLGMIYDSTCTTQGGIGCVGNTPCRFCKRTANQAYASYISCPSAVVFSVLQDENSMPGSPWIAPIVVVVIICVLTALMVGALWKYCRISSKECKVGAHEVEKNAEDKTLSAEEDSSKPTQQEEKCVAEV</sequence>
<keyword evidence="6 9" id="KW-0812">Transmembrane</keyword>
<feature type="signal peptide" evidence="7">
    <location>
        <begin position="1"/>
        <end position="15"/>
    </location>
</feature>
<dbReference type="InterPro" id="IPR055400">
    <property type="entry name" value="CEMIP_X"/>
</dbReference>
<dbReference type="PANTHER" id="PTHR15535">
    <property type="entry name" value="TRANSMEMBRANE PROTEIN 2-RELATED"/>
    <property type="match status" value="1"/>
</dbReference>
<dbReference type="SMART" id="SM01225">
    <property type="entry name" value="G8"/>
    <property type="match status" value="1"/>
</dbReference>
<dbReference type="Pfam" id="PF24605">
    <property type="entry name" value="CEMIP_X"/>
    <property type="match status" value="1"/>
</dbReference>
<comment type="caution">
    <text evidence="9">The sequence shown here is derived from an EMBL/GenBank/DDBJ whole genome shotgun (WGS) entry which is preliminary data.</text>
</comment>
<evidence type="ECO:0000256" key="6">
    <source>
        <dbReference type="SAM" id="Phobius"/>
    </source>
</evidence>
<dbReference type="InterPro" id="IPR055401">
    <property type="entry name" value="CEMIP_beta-hel_dom"/>
</dbReference>
<dbReference type="STRING" id="74557.A0A1V9YTQ4"/>
<reference evidence="9 10" key="1">
    <citation type="journal article" date="2014" name="Genome Biol. Evol.">
        <title>The secreted proteins of Achlya hypogyna and Thraustotheca clavata identify the ancestral oomycete secretome and reveal gene acquisitions by horizontal gene transfer.</title>
        <authorList>
            <person name="Misner I."/>
            <person name="Blouin N."/>
            <person name="Leonard G."/>
            <person name="Richards T.A."/>
            <person name="Lane C.E."/>
        </authorList>
    </citation>
    <scope>NUCLEOTIDE SEQUENCE [LARGE SCALE GENOMIC DNA]</scope>
    <source>
        <strain evidence="9 10">ATCC 34112</strain>
    </source>
</reference>
<keyword evidence="7" id="KW-0732">Signal</keyword>
<dbReference type="Pfam" id="PF24606">
    <property type="entry name" value="CEMIP_beta-hel"/>
    <property type="match status" value="1"/>
</dbReference>
<feature type="transmembrane region" description="Helical" evidence="6">
    <location>
        <begin position="1141"/>
        <end position="1163"/>
    </location>
</feature>
<evidence type="ECO:0000256" key="2">
    <source>
        <dbReference type="ARBA" id="ARBA00022801"/>
    </source>
</evidence>
<dbReference type="EMBL" id="JNBS01002904">
    <property type="protein sequence ID" value="OQR89010.1"/>
    <property type="molecule type" value="Genomic_DNA"/>
</dbReference>
<evidence type="ECO:0000256" key="3">
    <source>
        <dbReference type="ARBA" id="ARBA00023180"/>
    </source>
</evidence>
<proteinExistence type="inferred from homology"/>
<protein>
    <submittedName>
        <fullName evidence="9">Transmembrane protein</fullName>
    </submittedName>
</protein>
<organism evidence="9 10">
    <name type="scientific">Thraustotheca clavata</name>
    <dbReference type="NCBI Taxonomy" id="74557"/>
    <lineage>
        <taxon>Eukaryota</taxon>
        <taxon>Sar</taxon>
        <taxon>Stramenopiles</taxon>
        <taxon>Oomycota</taxon>
        <taxon>Saprolegniomycetes</taxon>
        <taxon>Saprolegniales</taxon>
        <taxon>Achlyaceae</taxon>
        <taxon>Thraustotheca</taxon>
    </lineage>
</organism>
<comment type="similarity">
    <text evidence="1">Belongs to the CEMIP family.</text>
</comment>
<evidence type="ECO:0000313" key="9">
    <source>
        <dbReference type="EMBL" id="OQR89010.1"/>
    </source>
</evidence>
<accession>A0A1V9YTQ4</accession>
<evidence type="ECO:0000259" key="8">
    <source>
        <dbReference type="PROSITE" id="PS51484"/>
    </source>
</evidence>
<evidence type="ECO:0000256" key="1">
    <source>
        <dbReference type="ARBA" id="ARBA00007586"/>
    </source>
</evidence>
<feature type="region of interest" description="Disordered" evidence="5">
    <location>
        <begin position="1184"/>
        <end position="1209"/>
    </location>
</feature>
<keyword evidence="4" id="KW-0326">Glycosidase</keyword>
<keyword evidence="10" id="KW-1185">Reference proteome</keyword>
<feature type="chain" id="PRO_5012167250" evidence="7">
    <location>
        <begin position="16"/>
        <end position="1209"/>
    </location>
</feature>
<dbReference type="OrthoDB" id="190675at2759"/>
<evidence type="ECO:0000256" key="5">
    <source>
        <dbReference type="SAM" id="MobiDB-lite"/>
    </source>
</evidence>
<evidence type="ECO:0000256" key="4">
    <source>
        <dbReference type="ARBA" id="ARBA00023295"/>
    </source>
</evidence>
<keyword evidence="3" id="KW-0325">Glycoprotein</keyword>
<keyword evidence="6" id="KW-1133">Transmembrane helix</keyword>
<name>A0A1V9YTQ4_9STRA</name>
<dbReference type="Proteomes" id="UP000243217">
    <property type="component" value="Unassembled WGS sequence"/>
</dbReference>
<evidence type="ECO:0000313" key="10">
    <source>
        <dbReference type="Proteomes" id="UP000243217"/>
    </source>
</evidence>
<evidence type="ECO:0000256" key="7">
    <source>
        <dbReference type="SAM" id="SignalP"/>
    </source>
</evidence>
<dbReference type="Pfam" id="PF10162">
    <property type="entry name" value="G8"/>
    <property type="match status" value="1"/>
</dbReference>
<feature type="region of interest" description="Disordered" evidence="5">
    <location>
        <begin position="939"/>
        <end position="974"/>
    </location>
</feature>